<evidence type="ECO:0000313" key="1">
    <source>
        <dbReference type="EMBL" id="KAJ4822133.1"/>
    </source>
</evidence>
<name>A0A9Q0IYL4_9ROSI</name>
<accession>A0A9Q0IYL4</accession>
<sequence length="241" mass="27965">MRKSQGFDVEHLEPPPQPVPLVRPMSFWRNHYKPVMLYAAQSAIARFNAVKDKNLLLFEVVKANIRVIYSKHTEFFMTLKTLDRSSLLMETNLAKILSSTTMDWEPRPGKDRVKTFKRKTEHVDNDDDDDDPFAYEVCRSCCRDTDLLQALDRFNSFRRHPTSNSNGKKIRVCLGHPYHGCRIRLCIEACVKRLEEEKSDNLGLYDVQSSECLVGPDADPNHLYLIACLGRDMIGREYFFD</sequence>
<comment type="caution">
    <text evidence="1">The sequence shown here is derived from an EMBL/GenBank/DDBJ whole genome shotgun (WGS) entry which is preliminary data.</text>
</comment>
<reference evidence="1" key="2">
    <citation type="journal article" date="2023" name="Plants (Basel)">
        <title>Annotation of the Turnera subulata (Passifloraceae) Draft Genome Reveals the S-Locus Evolved after the Divergence of Turneroideae from Passifloroideae in a Stepwise Manner.</title>
        <authorList>
            <person name="Henning P.M."/>
            <person name="Roalson E.H."/>
            <person name="Mir W."/>
            <person name="McCubbin A.G."/>
            <person name="Shore J.S."/>
        </authorList>
    </citation>
    <scope>NUCLEOTIDE SEQUENCE</scope>
    <source>
        <strain evidence="1">F60SS</strain>
    </source>
</reference>
<reference evidence="1" key="1">
    <citation type="submission" date="2022-02" db="EMBL/GenBank/DDBJ databases">
        <authorList>
            <person name="Henning P.M."/>
            <person name="McCubbin A.G."/>
            <person name="Shore J.S."/>
        </authorList>
    </citation>
    <scope>NUCLEOTIDE SEQUENCE</scope>
    <source>
        <strain evidence="1">F60SS</strain>
        <tissue evidence="1">Leaves</tissue>
    </source>
</reference>
<protein>
    <submittedName>
        <fullName evidence="1">Uncharacterized protein</fullName>
    </submittedName>
</protein>
<dbReference type="AlphaFoldDB" id="A0A9Q0IYL4"/>
<organism evidence="1 2">
    <name type="scientific">Turnera subulata</name>
    <dbReference type="NCBI Taxonomy" id="218843"/>
    <lineage>
        <taxon>Eukaryota</taxon>
        <taxon>Viridiplantae</taxon>
        <taxon>Streptophyta</taxon>
        <taxon>Embryophyta</taxon>
        <taxon>Tracheophyta</taxon>
        <taxon>Spermatophyta</taxon>
        <taxon>Magnoliopsida</taxon>
        <taxon>eudicotyledons</taxon>
        <taxon>Gunneridae</taxon>
        <taxon>Pentapetalae</taxon>
        <taxon>rosids</taxon>
        <taxon>fabids</taxon>
        <taxon>Malpighiales</taxon>
        <taxon>Passifloraceae</taxon>
        <taxon>Turnera</taxon>
    </lineage>
</organism>
<dbReference type="EMBL" id="JAKUCV010007751">
    <property type="protein sequence ID" value="KAJ4822133.1"/>
    <property type="molecule type" value="Genomic_DNA"/>
</dbReference>
<keyword evidence="2" id="KW-1185">Reference proteome</keyword>
<dbReference type="Proteomes" id="UP001141552">
    <property type="component" value="Unassembled WGS sequence"/>
</dbReference>
<proteinExistence type="predicted"/>
<gene>
    <name evidence="1" type="ORF">Tsubulata_027669</name>
</gene>
<evidence type="ECO:0000313" key="2">
    <source>
        <dbReference type="Proteomes" id="UP001141552"/>
    </source>
</evidence>